<feature type="transmembrane region" description="Helical" evidence="2">
    <location>
        <begin position="98"/>
        <end position="118"/>
    </location>
</feature>
<protein>
    <submittedName>
        <fullName evidence="3">Uncharacterized protein</fullName>
    </submittedName>
</protein>
<comment type="caution">
    <text evidence="3">The sequence shown here is derived from an EMBL/GenBank/DDBJ whole genome shotgun (WGS) entry which is preliminary data.</text>
</comment>
<name>A0A250VMR2_STROL</name>
<dbReference type="EMBL" id="BDQI01000019">
    <property type="protein sequence ID" value="GAX55497.1"/>
    <property type="molecule type" value="Genomic_DNA"/>
</dbReference>
<evidence type="ECO:0000256" key="1">
    <source>
        <dbReference type="SAM" id="MobiDB-lite"/>
    </source>
</evidence>
<feature type="compositionally biased region" description="Polar residues" evidence="1">
    <location>
        <begin position="181"/>
        <end position="191"/>
    </location>
</feature>
<reference evidence="4" key="1">
    <citation type="submission" date="2017-05" db="EMBL/GenBank/DDBJ databases">
        <title>Streptomyces olivochromogenes NBRC 3561 whole genome shotgun sequence.</title>
        <authorList>
            <person name="Dohra H."/>
            <person name="Kodani S."/>
        </authorList>
    </citation>
    <scope>NUCLEOTIDE SEQUENCE [LARGE SCALE GENOMIC DNA]</scope>
    <source>
        <strain evidence="4">NBRC 3561</strain>
    </source>
</reference>
<feature type="region of interest" description="Disordered" evidence="1">
    <location>
        <begin position="1"/>
        <end position="48"/>
    </location>
</feature>
<dbReference type="Proteomes" id="UP000217446">
    <property type="component" value="Unassembled WGS sequence"/>
</dbReference>
<feature type="compositionally biased region" description="Low complexity" evidence="1">
    <location>
        <begin position="223"/>
        <end position="245"/>
    </location>
</feature>
<organism evidence="3 4">
    <name type="scientific">Streptomyces olivochromogenes</name>
    <dbReference type="NCBI Taxonomy" id="1963"/>
    <lineage>
        <taxon>Bacteria</taxon>
        <taxon>Bacillati</taxon>
        <taxon>Actinomycetota</taxon>
        <taxon>Actinomycetes</taxon>
        <taxon>Kitasatosporales</taxon>
        <taxon>Streptomycetaceae</taxon>
        <taxon>Streptomyces</taxon>
    </lineage>
</organism>
<evidence type="ECO:0000256" key="2">
    <source>
        <dbReference type="SAM" id="Phobius"/>
    </source>
</evidence>
<keyword evidence="2" id="KW-1133">Transmembrane helix</keyword>
<proteinExistence type="predicted"/>
<gene>
    <name evidence="3" type="ORF">SO3561_07055</name>
</gene>
<keyword evidence="4" id="KW-1185">Reference proteome</keyword>
<dbReference type="AlphaFoldDB" id="A0A250VMR2"/>
<keyword evidence="2" id="KW-0812">Transmembrane</keyword>
<accession>A0A250VMR2</accession>
<feature type="compositionally biased region" description="Basic and acidic residues" evidence="1">
    <location>
        <begin position="36"/>
        <end position="48"/>
    </location>
</feature>
<feature type="compositionally biased region" description="Polar residues" evidence="1">
    <location>
        <begin position="270"/>
        <end position="293"/>
    </location>
</feature>
<keyword evidence="2" id="KW-0472">Membrane</keyword>
<sequence length="293" mass="29141">MDRRADTLGRFQVDGRSTVGRGADTPGGSAAAPWERSGEPGHTHDPHEVTVQLDGVGRRKTEDWLVQQAKDAPGAQDGSDGPVFVDESGRRSRRFRRLGILVGIACAVYAVVIVATLLSGNSNAPWLPVPGQQDDTPAGKVDTSPLPTGSVSPSGPSSAAPGASASASDGTAPAPGVSPTPGASASATDPGTSADPKPSTSATTKPKPSTSTTKDPVTPPSLPVSGSPDPSPSEDGAASPSPSESTVGADGTGTVADSPVEPGPIASEPGITNSSSPENPVSPATPQNLENIL</sequence>
<dbReference type="STRING" id="1963.AQJ27_39230"/>
<feature type="compositionally biased region" description="Low complexity" evidence="1">
    <location>
        <begin position="143"/>
        <end position="175"/>
    </location>
</feature>
<evidence type="ECO:0000313" key="3">
    <source>
        <dbReference type="EMBL" id="GAX55497.1"/>
    </source>
</evidence>
<feature type="region of interest" description="Disordered" evidence="1">
    <location>
        <begin position="122"/>
        <end position="293"/>
    </location>
</feature>
<feature type="compositionally biased region" description="Low complexity" evidence="1">
    <location>
        <begin position="196"/>
        <end position="216"/>
    </location>
</feature>
<evidence type="ECO:0000313" key="4">
    <source>
        <dbReference type="Proteomes" id="UP000217446"/>
    </source>
</evidence>